<organism evidence="7 8">
    <name type="scientific">Aerococcus agrisoli</name>
    <dbReference type="NCBI Taxonomy" id="2487350"/>
    <lineage>
        <taxon>Bacteria</taxon>
        <taxon>Bacillati</taxon>
        <taxon>Bacillota</taxon>
        <taxon>Bacilli</taxon>
        <taxon>Lactobacillales</taxon>
        <taxon>Aerococcaceae</taxon>
        <taxon>Aerococcus</taxon>
    </lineage>
</organism>
<keyword evidence="5" id="KW-0464">Manganese</keyword>
<dbReference type="InterPro" id="IPR017439">
    <property type="entry name" value="Amidohydrolase"/>
</dbReference>
<keyword evidence="2 7" id="KW-0378">Hydrolase</keyword>
<dbReference type="AlphaFoldDB" id="A0A3N4GPI4"/>
<feature type="binding site" evidence="5">
    <location>
        <position position="163"/>
    </location>
    <ligand>
        <name>Mn(2+)</name>
        <dbReference type="ChEBI" id="CHEBI:29035"/>
        <label>2</label>
    </ligand>
</feature>
<dbReference type="GO" id="GO:0050118">
    <property type="term" value="F:N-acetyldiaminopimelate deacetylase activity"/>
    <property type="evidence" value="ECO:0007669"/>
    <property type="project" value="UniProtKB-ARBA"/>
</dbReference>
<evidence type="ECO:0000256" key="2">
    <source>
        <dbReference type="ARBA" id="ARBA00022801"/>
    </source>
</evidence>
<accession>A0A3N4GPI4</accession>
<feature type="binding site" evidence="5">
    <location>
        <position position="127"/>
    </location>
    <ligand>
        <name>Mn(2+)</name>
        <dbReference type="ChEBI" id="CHEBI:29035"/>
        <label>2</label>
    </ligand>
</feature>
<evidence type="ECO:0000256" key="3">
    <source>
        <dbReference type="ARBA" id="ARBA00022915"/>
    </source>
</evidence>
<dbReference type="RefSeq" id="WP_123779515.1">
    <property type="nucleotide sequence ID" value="NZ_RKMG01000006.1"/>
</dbReference>
<keyword evidence="1" id="KW-0028">Amino-acid biosynthesis</keyword>
<comment type="cofactor">
    <cofactor evidence="5">
        <name>Mn(2+)</name>
        <dbReference type="ChEBI" id="CHEBI:29035"/>
    </cofactor>
    <text evidence="5">The Mn(2+) ion enhances activity.</text>
</comment>
<comment type="caution">
    <text evidence="7">The sequence shown here is derived from an EMBL/GenBank/DDBJ whole genome shotgun (WGS) entry which is preliminary data.</text>
</comment>
<dbReference type="EMBL" id="RKMG01000006">
    <property type="protein sequence ID" value="RPA61001.1"/>
    <property type="molecule type" value="Genomic_DNA"/>
</dbReference>
<evidence type="ECO:0000259" key="6">
    <source>
        <dbReference type="Pfam" id="PF07687"/>
    </source>
</evidence>
<dbReference type="InterPro" id="IPR036264">
    <property type="entry name" value="Bact_exopeptidase_dim_dom"/>
</dbReference>
<evidence type="ECO:0000313" key="8">
    <source>
        <dbReference type="Proteomes" id="UP000273977"/>
    </source>
</evidence>
<dbReference type="InterPro" id="IPR002933">
    <property type="entry name" value="Peptidase_M20"/>
</dbReference>
<dbReference type="PANTHER" id="PTHR11014:SF63">
    <property type="entry name" value="METALLOPEPTIDASE, PUTATIVE (AFU_ORTHOLOGUE AFUA_6G09600)-RELATED"/>
    <property type="match status" value="1"/>
</dbReference>
<dbReference type="GO" id="GO:0019877">
    <property type="term" value="P:diaminopimelate biosynthetic process"/>
    <property type="evidence" value="ECO:0007669"/>
    <property type="project" value="UniProtKB-KW"/>
</dbReference>
<proteinExistence type="predicted"/>
<keyword evidence="3" id="KW-0220">Diaminopimelate biosynthesis</keyword>
<evidence type="ECO:0000256" key="5">
    <source>
        <dbReference type="PIRSR" id="PIRSR005962-1"/>
    </source>
</evidence>
<dbReference type="Proteomes" id="UP000273977">
    <property type="component" value="Unassembled WGS sequence"/>
</dbReference>
<dbReference type="InterPro" id="IPR011650">
    <property type="entry name" value="Peptidase_M20_dimer"/>
</dbReference>
<evidence type="ECO:0000256" key="4">
    <source>
        <dbReference type="ARBA" id="ARBA00023154"/>
    </source>
</evidence>
<keyword evidence="5" id="KW-0479">Metal-binding</keyword>
<dbReference type="PIRSF" id="PIRSF005962">
    <property type="entry name" value="Pept_M20D_amidohydro"/>
    <property type="match status" value="1"/>
</dbReference>
<feature type="binding site" evidence="5">
    <location>
        <position position="129"/>
    </location>
    <ligand>
        <name>Mn(2+)</name>
        <dbReference type="ChEBI" id="CHEBI:29035"/>
        <label>2</label>
    </ligand>
</feature>
<dbReference type="Gene3D" id="3.30.70.360">
    <property type="match status" value="1"/>
</dbReference>
<feature type="binding site" evidence="5">
    <location>
        <position position="188"/>
    </location>
    <ligand>
        <name>Mn(2+)</name>
        <dbReference type="ChEBI" id="CHEBI:29035"/>
        <label>2</label>
    </ligand>
</feature>
<reference evidence="7 8" key="1">
    <citation type="submission" date="2018-11" db="EMBL/GenBank/DDBJ databases">
        <title>Aerococcus sp. SJQ22, whole genome shotgun sequence.</title>
        <authorList>
            <person name="Sun L."/>
            <person name="Gao X."/>
            <person name="Chen W."/>
            <person name="Huang K."/>
        </authorList>
    </citation>
    <scope>NUCLEOTIDE SEQUENCE [LARGE SCALE GENOMIC DNA]</scope>
    <source>
        <strain evidence="7 8">SJQ22</strain>
    </source>
</reference>
<keyword evidence="8" id="KW-1185">Reference proteome</keyword>
<dbReference type="Pfam" id="PF07687">
    <property type="entry name" value="M20_dimer"/>
    <property type="match status" value="1"/>
</dbReference>
<sequence>MLQTERAISDAISSVTDEKMTAILAKWLDHAASLEEETITVRRHLHRHPELSFEEKATANFVYLELLSAKIFDIQRNVGSGYGIVAKIHGAAPGPTIALRADMDALPINEETDLPFKSETPGVMHACGHDIHTAALLGVAQVLQANRADFAGTVLLIFQHAEEVKPGGAKSIVEAGHLDDVDLVFGLHVNPSQAVGTVGYSLKYGSADSDTFIIDIQGSGGHASSPHKTVDSVVVAAETISNLQTLVSRLSNPMDPIVVTVSSVDAGGGAPNIIADTARIIGTVRSSSAKGREKVKEHLIQIAKMTAIMNGAEASVDYHDGYPAIVNTKSVVEASLEAIETSGVFTQTIESNAANGAMMNGEDFAYYLQKVPGAYFTVGVGPDATSDGHTATYPLHNSHFVANEAGILSAMKLFLVVLSKHLKVVPHD</sequence>
<dbReference type="NCBIfam" id="TIGR01891">
    <property type="entry name" value="amidohydrolases"/>
    <property type="match status" value="1"/>
</dbReference>
<dbReference type="Gene3D" id="3.40.630.10">
    <property type="entry name" value="Zn peptidases"/>
    <property type="match status" value="1"/>
</dbReference>
<gene>
    <name evidence="7" type="ORF">EF384_03020</name>
</gene>
<feature type="domain" description="Peptidase M20 dimerisation" evidence="6">
    <location>
        <begin position="211"/>
        <end position="304"/>
    </location>
</feature>
<dbReference type="OrthoDB" id="9776731at2"/>
<name>A0A3N4GPI4_9LACT</name>
<dbReference type="SUPFAM" id="SSF53187">
    <property type="entry name" value="Zn-dependent exopeptidases"/>
    <property type="match status" value="1"/>
</dbReference>
<dbReference type="Pfam" id="PF01546">
    <property type="entry name" value="Peptidase_M20"/>
    <property type="match status" value="1"/>
</dbReference>
<protein>
    <submittedName>
        <fullName evidence="7">Amidohydrolase</fullName>
    </submittedName>
</protein>
<dbReference type="GO" id="GO:0046872">
    <property type="term" value="F:metal ion binding"/>
    <property type="evidence" value="ECO:0007669"/>
    <property type="project" value="UniProtKB-KW"/>
</dbReference>
<keyword evidence="4" id="KW-0457">Lysine biosynthesis</keyword>
<dbReference type="FunFam" id="3.30.70.360:FF:000001">
    <property type="entry name" value="N-acetyldiaminopimelate deacetylase"/>
    <property type="match status" value="1"/>
</dbReference>
<dbReference type="SUPFAM" id="SSF55031">
    <property type="entry name" value="Bacterial exopeptidase dimerisation domain"/>
    <property type="match status" value="1"/>
</dbReference>
<dbReference type="PANTHER" id="PTHR11014">
    <property type="entry name" value="PEPTIDASE M20 FAMILY MEMBER"/>
    <property type="match status" value="1"/>
</dbReference>
<dbReference type="GO" id="GO:0009085">
    <property type="term" value="P:lysine biosynthetic process"/>
    <property type="evidence" value="ECO:0007669"/>
    <property type="project" value="UniProtKB-KW"/>
</dbReference>
<evidence type="ECO:0000256" key="1">
    <source>
        <dbReference type="ARBA" id="ARBA00022605"/>
    </source>
</evidence>
<feature type="binding site" evidence="5">
    <location>
        <position position="396"/>
    </location>
    <ligand>
        <name>Mn(2+)</name>
        <dbReference type="ChEBI" id="CHEBI:29035"/>
        <label>2</label>
    </ligand>
</feature>
<evidence type="ECO:0000313" key="7">
    <source>
        <dbReference type="EMBL" id="RPA61001.1"/>
    </source>
</evidence>